<protein>
    <submittedName>
        <fullName evidence="1">DUF4411 family protein</fullName>
    </submittedName>
</protein>
<organism evidence="1 2">
    <name type="scientific">Halomonas casei</name>
    <dbReference type="NCBI Taxonomy" id="2742613"/>
    <lineage>
        <taxon>Bacteria</taxon>
        <taxon>Pseudomonadati</taxon>
        <taxon>Pseudomonadota</taxon>
        <taxon>Gammaproteobacteria</taxon>
        <taxon>Oceanospirillales</taxon>
        <taxon>Halomonadaceae</taxon>
        <taxon>Halomonas</taxon>
    </lineage>
</organism>
<evidence type="ECO:0000313" key="1">
    <source>
        <dbReference type="EMBL" id="MBE0399516.1"/>
    </source>
</evidence>
<dbReference type="Pfam" id="PF14367">
    <property type="entry name" value="DUF4411"/>
    <property type="match status" value="1"/>
</dbReference>
<reference evidence="1 2" key="1">
    <citation type="submission" date="2020-07" db="EMBL/GenBank/DDBJ databases">
        <title>Halophilic bacteria isolated from french cheeses.</title>
        <authorList>
            <person name="Kothe C.I."/>
            <person name="Farah-Kraiem B."/>
            <person name="Renault P."/>
            <person name="Dridi B."/>
        </authorList>
    </citation>
    <scope>NUCLEOTIDE SEQUENCE [LARGE SCALE GENOMIC DNA]</scope>
    <source>
        <strain evidence="1 2">FME1</strain>
    </source>
</reference>
<evidence type="ECO:0000313" key="2">
    <source>
        <dbReference type="Proteomes" id="UP001645039"/>
    </source>
</evidence>
<accession>A0ABR9F0P9</accession>
<dbReference type="RefSeq" id="WP_096281945.1">
    <property type="nucleotide sequence ID" value="NZ_CP189763.1"/>
</dbReference>
<dbReference type="Proteomes" id="UP001645039">
    <property type="component" value="Unassembled WGS sequence"/>
</dbReference>
<sequence length="165" mass="18637">MSYIIDSDVLITAKNSYYAFDLCPGFWNSLLTQHLAGRVNSLDRNRQELLQGRDDDELVKWVHDSVPAGFFLSCNNAAVVSAYTEVMLWVQRNPQFFDAAKAKFATGADGWLVAYAVVNGSTVVTLEESRPESRNQIKLPDVCLQFGVIYQDIFTMLRALQVQYN</sequence>
<comment type="caution">
    <text evidence="1">The sequence shown here is derived from an EMBL/GenBank/DDBJ whole genome shotgun (WGS) entry which is preliminary data.</text>
</comment>
<dbReference type="InterPro" id="IPR016541">
    <property type="entry name" value="UCP008505"/>
</dbReference>
<proteinExistence type="predicted"/>
<name>A0ABR9F0P9_9GAMM</name>
<dbReference type="EMBL" id="RRZD01000004">
    <property type="protein sequence ID" value="MBE0399516.1"/>
    <property type="molecule type" value="Genomic_DNA"/>
</dbReference>
<gene>
    <name evidence="1" type="ORF">EI168_05245</name>
</gene>
<keyword evidence="2" id="KW-1185">Reference proteome</keyword>